<dbReference type="InterPro" id="IPR042172">
    <property type="entry name" value="Adenosylhomocyst_ase-like_sf"/>
</dbReference>
<name>A0A921FW46_9BIFI</name>
<feature type="region of interest" description="Disordered" evidence="5">
    <location>
        <begin position="76"/>
        <end position="102"/>
    </location>
</feature>
<dbReference type="GO" id="GO:0005829">
    <property type="term" value="C:cytosol"/>
    <property type="evidence" value="ECO:0007669"/>
    <property type="project" value="TreeGrafter"/>
</dbReference>
<dbReference type="InterPro" id="IPR036291">
    <property type="entry name" value="NAD(P)-bd_dom_sf"/>
</dbReference>
<evidence type="ECO:0000256" key="1">
    <source>
        <dbReference type="ARBA" id="ARBA00001911"/>
    </source>
</evidence>
<dbReference type="GO" id="GO:0004013">
    <property type="term" value="F:adenosylhomocysteinase activity"/>
    <property type="evidence" value="ECO:0007669"/>
    <property type="project" value="TreeGrafter"/>
</dbReference>
<dbReference type="PANTHER" id="PTHR23420:SF0">
    <property type="entry name" value="ADENOSYLHOMOCYSTEINASE"/>
    <property type="match status" value="1"/>
</dbReference>
<evidence type="ECO:0000259" key="6">
    <source>
        <dbReference type="SMART" id="SM00997"/>
    </source>
</evidence>
<dbReference type="GO" id="GO:0006730">
    <property type="term" value="P:one-carbon metabolic process"/>
    <property type="evidence" value="ECO:0007669"/>
    <property type="project" value="UniProtKB-KW"/>
</dbReference>
<dbReference type="InterPro" id="IPR015878">
    <property type="entry name" value="Ado_hCys_hydrolase_NAD-bd"/>
</dbReference>
<dbReference type="SUPFAM" id="SSF51735">
    <property type="entry name" value="NAD(P)-binding Rossmann-fold domains"/>
    <property type="match status" value="1"/>
</dbReference>
<accession>A0A921FW46</accession>
<comment type="caution">
    <text evidence="7">The sequence shown here is derived from an EMBL/GenBank/DDBJ whole genome shotgun (WGS) entry which is preliminary data.</text>
</comment>
<dbReference type="SMART" id="SM00996">
    <property type="entry name" value="AdoHcyase"/>
    <property type="match status" value="1"/>
</dbReference>
<dbReference type="GO" id="GO:0033353">
    <property type="term" value="P:S-adenosylmethionine cycle"/>
    <property type="evidence" value="ECO:0007669"/>
    <property type="project" value="TreeGrafter"/>
</dbReference>
<dbReference type="EMBL" id="DYWK01000003">
    <property type="protein sequence ID" value="HJF17891.1"/>
    <property type="molecule type" value="Genomic_DNA"/>
</dbReference>
<organism evidence="7 8">
    <name type="scientific">Aeriscardovia aeriphila</name>
    <dbReference type="NCBI Taxonomy" id="218139"/>
    <lineage>
        <taxon>Bacteria</taxon>
        <taxon>Bacillati</taxon>
        <taxon>Actinomycetota</taxon>
        <taxon>Actinomycetes</taxon>
        <taxon>Bifidobacteriales</taxon>
        <taxon>Bifidobacteriaceae</taxon>
        <taxon>Aeriscardovia</taxon>
    </lineage>
</organism>
<keyword evidence="4" id="KW-0520">NAD</keyword>
<feature type="compositionally biased region" description="Low complexity" evidence="5">
    <location>
        <begin position="80"/>
        <end position="102"/>
    </location>
</feature>
<feature type="domain" description="S-adenosyl-L-homocysteine hydrolase NAD binding" evidence="6">
    <location>
        <begin position="287"/>
        <end position="444"/>
    </location>
</feature>
<reference evidence="7" key="1">
    <citation type="journal article" date="2021" name="PeerJ">
        <title>Extensive microbial diversity within the chicken gut microbiome revealed by metagenomics and culture.</title>
        <authorList>
            <person name="Gilroy R."/>
            <person name="Ravi A."/>
            <person name="Getino M."/>
            <person name="Pursley I."/>
            <person name="Horton D.L."/>
            <person name="Alikhan N.F."/>
            <person name="Baker D."/>
            <person name="Gharbi K."/>
            <person name="Hall N."/>
            <person name="Watson M."/>
            <person name="Adriaenssens E.M."/>
            <person name="Foster-Nyarko E."/>
            <person name="Jarju S."/>
            <person name="Secka A."/>
            <person name="Antonio M."/>
            <person name="Oren A."/>
            <person name="Chaudhuri R.R."/>
            <person name="La Ragione R."/>
            <person name="Hildebrand F."/>
            <person name="Pallen M.J."/>
        </authorList>
    </citation>
    <scope>NUCLEOTIDE SEQUENCE</scope>
    <source>
        <strain evidence="7">578</strain>
    </source>
</reference>
<sequence>MVSTLHSSSADNSSTSAADFAHWAQYVSSHTNRSLAGSVLPSEIFTTPQSRLAAQNWGIILSDKLSSRVNTASVSRETLTEAQTSQSAQAATTTPSPAPVATDLIHPDYDVRTLTGKEAMDYAQAHMPVSAGLLELLQNKGLNLNGVSIAACLILEPKTAVLLRLLKKAGAKVGVYCGPSTTDQRVADQLAAEGIVVEANINWTNEQAHDGALRLLDELHPDVIIDDGASFARLAVLERPQLIAHLRGVAEETTSGVRAFQAMQDAHALTFPVIAVNDSQLKTGFDNSHGTGETCVTTLQTLLGSDCFAGQKVTVVGYGPVGRGFALRARALGAQVSVSDVDPVAALKAAFDGFAAVEISSVLADTDMLVSATGVRHTITVEHLKALKNNAIVTVIGGIANEIALDDLGFTLTHRPVEQLKISTTHTLRLISDGDGVNYTAGGGNPIEIMDLSFAVQISAVHALLTSSFTPGLHRLGADADQRIACLALAARGFSASSAVKDNGYNWTLTRFAEAQS</sequence>
<evidence type="ECO:0000256" key="3">
    <source>
        <dbReference type="ARBA" id="ARBA00022563"/>
    </source>
</evidence>
<dbReference type="InterPro" id="IPR000043">
    <property type="entry name" value="Adenosylhomocysteinase-like"/>
</dbReference>
<keyword evidence="7" id="KW-0378">Hydrolase</keyword>
<evidence type="ECO:0000256" key="4">
    <source>
        <dbReference type="ARBA" id="ARBA00023027"/>
    </source>
</evidence>
<dbReference type="NCBIfam" id="NF004009">
    <property type="entry name" value="PRK05476.3-2"/>
    <property type="match status" value="1"/>
</dbReference>
<gene>
    <name evidence="7" type="ORF">K8U78_01805</name>
</gene>
<dbReference type="SMART" id="SM00997">
    <property type="entry name" value="AdoHcyase_NAD"/>
    <property type="match status" value="1"/>
</dbReference>
<dbReference type="AlphaFoldDB" id="A0A921FW46"/>
<dbReference type="Gene3D" id="3.40.50.720">
    <property type="entry name" value="NAD(P)-binding Rossmann-like Domain"/>
    <property type="match status" value="1"/>
</dbReference>
<dbReference type="SUPFAM" id="SSF52283">
    <property type="entry name" value="Formate/glycerate dehydrogenase catalytic domain-like"/>
    <property type="match status" value="1"/>
</dbReference>
<dbReference type="Pfam" id="PF00670">
    <property type="entry name" value="AdoHcyase_NAD"/>
    <property type="match status" value="1"/>
</dbReference>
<comment type="cofactor">
    <cofactor evidence="1">
        <name>NAD(+)</name>
        <dbReference type="ChEBI" id="CHEBI:57540"/>
    </cofactor>
</comment>
<comment type="similarity">
    <text evidence="2">Belongs to the adenosylhomocysteinase family.</text>
</comment>
<dbReference type="Proteomes" id="UP000715651">
    <property type="component" value="Unassembled WGS sequence"/>
</dbReference>
<dbReference type="PANTHER" id="PTHR23420">
    <property type="entry name" value="ADENOSYLHOMOCYSTEINASE"/>
    <property type="match status" value="1"/>
</dbReference>
<dbReference type="Gene3D" id="3.40.50.1480">
    <property type="entry name" value="Adenosylhomocysteinase-like"/>
    <property type="match status" value="1"/>
</dbReference>
<evidence type="ECO:0000256" key="5">
    <source>
        <dbReference type="SAM" id="MobiDB-lite"/>
    </source>
</evidence>
<dbReference type="EC" id="3.3.1.1" evidence="7"/>
<evidence type="ECO:0000313" key="7">
    <source>
        <dbReference type="EMBL" id="HJF17891.1"/>
    </source>
</evidence>
<protein>
    <submittedName>
        <fullName evidence="7">Adenosylhomocysteinase</fullName>
        <ecNumber evidence="7">3.3.1.1</ecNumber>
    </submittedName>
</protein>
<dbReference type="Pfam" id="PF05221">
    <property type="entry name" value="AdoHcyase"/>
    <property type="match status" value="2"/>
</dbReference>
<reference evidence="7" key="2">
    <citation type="submission" date="2021-09" db="EMBL/GenBank/DDBJ databases">
        <authorList>
            <person name="Gilroy R."/>
        </authorList>
    </citation>
    <scope>NUCLEOTIDE SEQUENCE</scope>
    <source>
        <strain evidence="7">578</strain>
    </source>
</reference>
<evidence type="ECO:0000256" key="2">
    <source>
        <dbReference type="ARBA" id="ARBA00007122"/>
    </source>
</evidence>
<dbReference type="NCBIfam" id="NF004005">
    <property type="entry name" value="PRK05476.2-3"/>
    <property type="match status" value="1"/>
</dbReference>
<keyword evidence="3" id="KW-0554">One-carbon metabolism</keyword>
<proteinExistence type="inferred from homology"/>
<evidence type="ECO:0000313" key="8">
    <source>
        <dbReference type="Proteomes" id="UP000715651"/>
    </source>
</evidence>